<dbReference type="AlphaFoldDB" id="W4L6Y3"/>
<proteinExistence type="predicted"/>
<reference evidence="1 2" key="1">
    <citation type="journal article" date="2014" name="Nature">
        <title>An environmental bacterial taxon with a large and distinct metabolic repertoire.</title>
        <authorList>
            <person name="Wilson M.C."/>
            <person name="Mori T."/>
            <person name="Ruckert C."/>
            <person name="Uria A.R."/>
            <person name="Helf M.J."/>
            <person name="Takada K."/>
            <person name="Gernert C."/>
            <person name="Steffens U.A."/>
            <person name="Heycke N."/>
            <person name="Schmitt S."/>
            <person name="Rinke C."/>
            <person name="Helfrich E.J."/>
            <person name="Brachmann A.O."/>
            <person name="Gurgui C."/>
            <person name="Wakimoto T."/>
            <person name="Kracht M."/>
            <person name="Crusemann M."/>
            <person name="Hentschel U."/>
            <person name="Abe I."/>
            <person name="Matsunaga S."/>
            <person name="Kalinowski J."/>
            <person name="Takeyama H."/>
            <person name="Piel J."/>
        </authorList>
    </citation>
    <scope>NUCLEOTIDE SEQUENCE [LARGE SCALE GENOMIC DNA]</scope>
    <source>
        <strain evidence="2">TSY1</strain>
    </source>
</reference>
<accession>W4L6Y3</accession>
<organism evidence="1 2">
    <name type="scientific">Entotheonella factor</name>
    <dbReference type="NCBI Taxonomy" id="1429438"/>
    <lineage>
        <taxon>Bacteria</taxon>
        <taxon>Pseudomonadati</taxon>
        <taxon>Nitrospinota/Tectimicrobiota group</taxon>
        <taxon>Candidatus Tectimicrobiota</taxon>
        <taxon>Candidatus Entotheonellia</taxon>
        <taxon>Candidatus Entotheonellales</taxon>
        <taxon>Candidatus Entotheonellaceae</taxon>
        <taxon>Candidatus Entotheonella</taxon>
    </lineage>
</organism>
<evidence type="ECO:0000313" key="2">
    <source>
        <dbReference type="Proteomes" id="UP000019141"/>
    </source>
</evidence>
<name>W4L6Y3_ENTF1</name>
<protein>
    <submittedName>
        <fullName evidence="1">Uncharacterized protein</fullName>
    </submittedName>
</protein>
<comment type="caution">
    <text evidence="1">The sequence shown here is derived from an EMBL/GenBank/DDBJ whole genome shotgun (WGS) entry which is preliminary data.</text>
</comment>
<sequence length="132" mass="15220">MAVAYYIKAEQEIAELDLSVDGKSIPRADPDQLVLLFRKLQVRPLMDFYSADPEDIADLLDSADDEVSVLPDEEWFSAAEGFHSVDVLLTYLREHDGELERQQEIIDDLESYQRILKALAERNVRWHLSIDL</sequence>
<gene>
    <name evidence="1" type="ORF">ETSY1_37545</name>
</gene>
<dbReference type="Proteomes" id="UP000019141">
    <property type="component" value="Unassembled WGS sequence"/>
</dbReference>
<keyword evidence="2" id="KW-1185">Reference proteome</keyword>
<dbReference type="EMBL" id="AZHW01001168">
    <property type="protein sequence ID" value="ETW93823.1"/>
    <property type="molecule type" value="Genomic_DNA"/>
</dbReference>
<evidence type="ECO:0000313" key="1">
    <source>
        <dbReference type="EMBL" id="ETW93823.1"/>
    </source>
</evidence>
<dbReference type="HOGENOM" id="CLU_1874434_0_0_7"/>